<sequence>MKLFSAISCFFLLGMYLFKCISLHKSLSGGLYSLGFGLTPCSTFLIREYHYINQPMKWADKAEEYSINDHKQYILIEQNSTWEDARSYCRVNHTDLAVIEKDEENRNVTSVTRGHTVWIGLYREPWMWSDGSNSSFRRWQTAEPSNSFGIEHCAVNNLDHQWGDRDCGVLLPFICQGGKRNSPRHFSLDVVEGAI</sequence>
<accession>A0A672FRC8</accession>
<organism evidence="3 4">
    <name type="scientific">Salarias fasciatus</name>
    <name type="common">Jewelled blenny</name>
    <name type="synonym">Blennius fasciatus</name>
    <dbReference type="NCBI Taxonomy" id="181472"/>
    <lineage>
        <taxon>Eukaryota</taxon>
        <taxon>Metazoa</taxon>
        <taxon>Chordata</taxon>
        <taxon>Craniata</taxon>
        <taxon>Vertebrata</taxon>
        <taxon>Euteleostomi</taxon>
        <taxon>Actinopterygii</taxon>
        <taxon>Neopterygii</taxon>
        <taxon>Teleostei</taxon>
        <taxon>Neoteleostei</taxon>
        <taxon>Acanthomorphata</taxon>
        <taxon>Ovalentaria</taxon>
        <taxon>Blenniimorphae</taxon>
        <taxon>Blenniiformes</taxon>
        <taxon>Blennioidei</taxon>
        <taxon>Blenniidae</taxon>
        <taxon>Salariinae</taxon>
        <taxon>Salarias</taxon>
    </lineage>
</organism>
<dbReference type="InterPro" id="IPR018378">
    <property type="entry name" value="C-type_lectin_CS"/>
</dbReference>
<evidence type="ECO:0000259" key="2">
    <source>
        <dbReference type="PROSITE" id="PS50041"/>
    </source>
</evidence>
<dbReference type="SMART" id="SM00034">
    <property type="entry name" value="CLECT"/>
    <property type="match status" value="1"/>
</dbReference>
<evidence type="ECO:0000256" key="1">
    <source>
        <dbReference type="ARBA" id="ARBA00023157"/>
    </source>
</evidence>
<reference evidence="3" key="2">
    <citation type="submission" date="2025-08" db="UniProtKB">
        <authorList>
            <consortium name="Ensembl"/>
        </authorList>
    </citation>
    <scope>IDENTIFICATION</scope>
</reference>
<reference evidence="3" key="3">
    <citation type="submission" date="2025-09" db="UniProtKB">
        <authorList>
            <consortium name="Ensembl"/>
        </authorList>
    </citation>
    <scope>IDENTIFICATION</scope>
</reference>
<feature type="domain" description="C-type lectin" evidence="2">
    <location>
        <begin position="73"/>
        <end position="176"/>
    </location>
</feature>
<protein>
    <recommendedName>
        <fullName evidence="2">C-type lectin domain-containing protein</fullName>
    </recommendedName>
</protein>
<dbReference type="PROSITE" id="PS50041">
    <property type="entry name" value="C_TYPE_LECTIN_2"/>
    <property type="match status" value="1"/>
</dbReference>
<dbReference type="AlphaFoldDB" id="A0A672FRC8"/>
<dbReference type="PANTHER" id="PTHR45784:SF5">
    <property type="entry name" value="C-TYPE LECTIN DOMAIN FAMILY 20 MEMBER A-RELATED"/>
    <property type="match status" value="1"/>
</dbReference>
<dbReference type="InterPro" id="IPR016187">
    <property type="entry name" value="CTDL_fold"/>
</dbReference>
<keyword evidence="1" id="KW-1015">Disulfide bond</keyword>
<dbReference type="PANTHER" id="PTHR45784">
    <property type="entry name" value="C-TYPE LECTIN DOMAIN FAMILY 20 MEMBER A-RELATED"/>
    <property type="match status" value="1"/>
</dbReference>
<evidence type="ECO:0000313" key="4">
    <source>
        <dbReference type="Proteomes" id="UP000472267"/>
    </source>
</evidence>
<dbReference type="Proteomes" id="UP000472267">
    <property type="component" value="Chromosome 11"/>
</dbReference>
<dbReference type="Gene3D" id="3.10.100.10">
    <property type="entry name" value="Mannose-Binding Protein A, subunit A"/>
    <property type="match status" value="1"/>
</dbReference>
<keyword evidence="4" id="KW-1185">Reference proteome</keyword>
<dbReference type="SUPFAM" id="SSF56436">
    <property type="entry name" value="C-type lectin-like"/>
    <property type="match status" value="1"/>
</dbReference>
<evidence type="ECO:0000313" key="3">
    <source>
        <dbReference type="Ensembl" id="ENSSFAP00005001149.1"/>
    </source>
</evidence>
<reference evidence="3" key="1">
    <citation type="submission" date="2019-06" db="EMBL/GenBank/DDBJ databases">
        <authorList>
            <consortium name="Wellcome Sanger Institute Data Sharing"/>
        </authorList>
    </citation>
    <scope>NUCLEOTIDE SEQUENCE [LARGE SCALE GENOMIC DNA]</scope>
</reference>
<dbReference type="Ensembl" id="ENSSFAT00005001209.1">
    <property type="protein sequence ID" value="ENSSFAP00005001149.1"/>
    <property type="gene ID" value="ENSSFAG00005000832.1"/>
</dbReference>
<dbReference type="PROSITE" id="PS00615">
    <property type="entry name" value="C_TYPE_LECTIN_1"/>
    <property type="match status" value="1"/>
</dbReference>
<dbReference type="InterPro" id="IPR016186">
    <property type="entry name" value="C-type_lectin-like/link_sf"/>
</dbReference>
<dbReference type="InterPro" id="IPR001304">
    <property type="entry name" value="C-type_lectin-like"/>
</dbReference>
<dbReference type="Pfam" id="PF00059">
    <property type="entry name" value="Lectin_C"/>
    <property type="match status" value="1"/>
</dbReference>
<dbReference type="InParanoid" id="A0A672FRC8"/>
<dbReference type="FunCoup" id="A0A672FRC8">
    <property type="interactions" value="19"/>
</dbReference>
<proteinExistence type="predicted"/>
<name>A0A672FRC8_SALFA</name>